<dbReference type="InterPro" id="IPR050274">
    <property type="entry name" value="Nuclear_hormone_rcpt_NR2"/>
</dbReference>
<evidence type="ECO:0000259" key="14">
    <source>
        <dbReference type="PROSITE" id="PS51843"/>
    </source>
</evidence>
<dbReference type="PRINTS" id="PR00047">
    <property type="entry name" value="STROIDFINGER"/>
</dbReference>
<dbReference type="Pfam" id="PF00104">
    <property type="entry name" value="Hormone_recep"/>
    <property type="match status" value="1"/>
</dbReference>
<keyword evidence="16" id="KW-1185">Reference proteome</keyword>
<dbReference type="Pfam" id="PF00105">
    <property type="entry name" value="zf-C4"/>
    <property type="match status" value="1"/>
</dbReference>
<keyword evidence="6 11" id="KW-0238">DNA-binding</keyword>
<dbReference type="InterPro" id="IPR000003">
    <property type="entry name" value="Retinoid-X_rcpt/HNF4"/>
</dbReference>
<dbReference type="EMBL" id="JARAKH010000030">
    <property type="protein sequence ID" value="KAK8386664.1"/>
    <property type="molecule type" value="Genomic_DNA"/>
</dbReference>
<keyword evidence="7 11" id="KW-0804">Transcription</keyword>
<dbReference type="FunFam" id="3.30.50.10:FF:000005">
    <property type="entry name" value="Retinoic acid receptor RXR-alpha"/>
    <property type="match status" value="1"/>
</dbReference>
<evidence type="ECO:0000256" key="7">
    <source>
        <dbReference type="ARBA" id="ARBA00023163"/>
    </source>
</evidence>
<gene>
    <name evidence="15" type="ORF">O3P69_017847</name>
</gene>
<dbReference type="SUPFAM" id="SSF48508">
    <property type="entry name" value="Nuclear receptor ligand-binding domain"/>
    <property type="match status" value="1"/>
</dbReference>
<comment type="subcellular location">
    <subcellularLocation>
        <location evidence="11">Nucleus</location>
    </subcellularLocation>
</comment>
<evidence type="ECO:0000259" key="13">
    <source>
        <dbReference type="PROSITE" id="PS51030"/>
    </source>
</evidence>
<dbReference type="InterPro" id="IPR035500">
    <property type="entry name" value="NHR-like_dom_sf"/>
</dbReference>
<dbReference type="PROSITE" id="PS00031">
    <property type="entry name" value="NUCLEAR_REC_DBD_1"/>
    <property type="match status" value="1"/>
</dbReference>
<dbReference type="InterPro" id="IPR013088">
    <property type="entry name" value="Znf_NHR/GATA"/>
</dbReference>
<feature type="compositionally biased region" description="Low complexity" evidence="12">
    <location>
        <begin position="45"/>
        <end position="59"/>
    </location>
</feature>
<dbReference type="AlphaFoldDB" id="A0AAW0TH32"/>
<feature type="compositionally biased region" description="Polar residues" evidence="12">
    <location>
        <begin position="25"/>
        <end position="44"/>
    </location>
</feature>
<protein>
    <recommendedName>
        <fullName evidence="10">Nuclear receptor subfamily 2 group B member 4</fullName>
    </recommendedName>
</protein>
<dbReference type="Gene3D" id="3.30.50.10">
    <property type="entry name" value="Erythroid Transcription Factor GATA-1, subunit A"/>
    <property type="match status" value="1"/>
</dbReference>
<feature type="domain" description="Nuclear receptor" evidence="13">
    <location>
        <begin position="71"/>
        <end position="146"/>
    </location>
</feature>
<proteinExistence type="inferred from homology"/>
<dbReference type="SMART" id="SM00430">
    <property type="entry name" value="HOLI"/>
    <property type="match status" value="1"/>
</dbReference>
<sequence>MSGSLDRQSPLSVAPDTVSLLSPAPSFSNANGGPASPSISTSPFTIGSSNTTSLSTSPTQYPPSHPLSGSKHLCSICGDRASGKHYGVYSCEGCKGFFKRTVRKDLTYACREERSCTIDKRQRNRCQYCRYQKCLSMGMKREAVQVGAVEEERQRTKGDKGDGDTESSCGAISDMPIASIREAELSVDPIDEQPLDQGQDVVSNICQAADRHLVQLVEWAKHIPHFTDLPIEDQVVLLKAGWNELLIASFSHRSMGVEDGIVLATGLVVHRSSAHQAGVGAIFDRVLSELVSKMKEMKMDKTELGCLRAIVLFNPGGQLVGVVSTSDRCMGTPSLLATCDIYNKTNKQLLENNNLGKLSACYLNF</sequence>
<evidence type="ECO:0000256" key="4">
    <source>
        <dbReference type="ARBA" id="ARBA00022833"/>
    </source>
</evidence>
<evidence type="ECO:0000256" key="3">
    <source>
        <dbReference type="ARBA" id="ARBA00022771"/>
    </source>
</evidence>
<dbReference type="GO" id="GO:0005634">
    <property type="term" value="C:nucleus"/>
    <property type="evidence" value="ECO:0007669"/>
    <property type="project" value="UniProtKB-SubCell"/>
</dbReference>
<keyword evidence="2 11" id="KW-0479">Metal-binding</keyword>
<keyword evidence="5 11" id="KW-0805">Transcription regulation</keyword>
<dbReference type="CDD" id="cd06956">
    <property type="entry name" value="NR_DBD_RXR"/>
    <property type="match status" value="1"/>
</dbReference>
<dbReference type="InterPro" id="IPR000536">
    <property type="entry name" value="Nucl_hrmn_rcpt_lig-bd"/>
</dbReference>
<dbReference type="Gene3D" id="1.10.565.10">
    <property type="entry name" value="Retinoid X Receptor"/>
    <property type="match status" value="1"/>
</dbReference>
<dbReference type="SMART" id="SM00399">
    <property type="entry name" value="ZnF_C4"/>
    <property type="match status" value="1"/>
</dbReference>
<dbReference type="PRINTS" id="PR00545">
    <property type="entry name" value="RETINOIDXR"/>
</dbReference>
<reference evidence="15 16" key="1">
    <citation type="submission" date="2023-03" db="EMBL/GenBank/DDBJ databases">
        <title>High-quality genome of Scylla paramamosain provides insights in environmental adaptation.</title>
        <authorList>
            <person name="Zhang L."/>
        </authorList>
    </citation>
    <scope>NUCLEOTIDE SEQUENCE [LARGE SCALE GENOMIC DNA]</scope>
    <source>
        <strain evidence="15">LZ_2023a</strain>
        <tissue evidence="15">Muscle</tissue>
    </source>
</reference>
<accession>A0AAW0TH32</accession>
<comment type="caution">
    <text evidence="15">The sequence shown here is derived from an EMBL/GenBank/DDBJ whole genome shotgun (WGS) entry which is preliminary data.</text>
</comment>
<keyword evidence="9 11" id="KW-0539">Nucleus</keyword>
<evidence type="ECO:0000256" key="11">
    <source>
        <dbReference type="RuleBase" id="RU004334"/>
    </source>
</evidence>
<dbReference type="InterPro" id="IPR001628">
    <property type="entry name" value="Znf_hrmn_rcpt"/>
</dbReference>
<feature type="compositionally biased region" description="Basic and acidic residues" evidence="12">
    <location>
        <begin position="150"/>
        <end position="163"/>
    </location>
</feature>
<evidence type="ECO:0000313" key="15">
    <source>
        <dbReference type="EMBL" id="KAK8386664.1"/>
    </source>
</evidence>
<feature type="region of interest" description="Disordered" evidence="12">
    <location>
        <begin position="145"/>
        <end position="167"/>
    </location>
</feature>
<evidence type="ECO:0000256" key="5">
    <source>
        <dbReference type="ARBA" id="ARBA00023015"/>
    </source>
</evidence>
<evidence type="ECO:0000256" key="10">
    <source>
        <dbReference type="ARBA" id="ARBA00078913"/>
    </source>
</evidence>
<keyword evidence="8 11" id="KW-0675">Receptor</keyword>
<evidence type="ECO:0000256" key="8">
    <source>
        <dbReference type="ARBA" id="ARBA00023170"/>
    </source>
</evidence>
<dbReference type="SUPFAM" id="SSF57716">
    <property type="entry name" value="Glucocorticoid receptor-like (DNA-binding domain)"/>
    <property type="match status" value="1"/>
</dbReference>
<dbReference type="Proteomes" id="UP001487740">
    <property type="component" value="Unassembled WGS sequence"/>
</dbReference>
<dbReference type="GO" id="GO:0043565">
    <property type="term" value="F:sequence-specific DNA binding"/>
    <property type="evidence" value="ECO:0007669"/>
    <property type="project" value="InterPro"/>
</dbReference>
<dbReference type="GO" id="GO:0003707">
    <property type="term" value="F:nuclear steroid receptor activity"/>
    <property type="evidence" value="ECO:0007669"/>
    <property type="project" value="InterPro"/>
</dbReference>
<organism evidence="15 16">
    <name type="scientific">Scylla paramamosain</name>
    <name type="common">Mud crab</name>
    <dbReference type="NCBI Taxonomy" id="85552"/>
    <lineage>
        <taxon>Eukaryota</taxon>
        <taxon>Metazoa</taxon>
        <taxon>Ecdysozoa</taxon>
        <taxon>Arthropoda</taxon>
        <taxon>Crustacea</taxon>
        <taxon>Multicrustacea</taxon>
        <taxon>Malacostraca</taxon>
        <taxon>Eumalacostraca</taxon>
        <taxon>Eucarida</taxon>
        <taxon>Decapoda</taxon>
        <taxon>Pleocyemata</taxon>
        <taxon>Brachyura</taxon>
        <taxon>Eubrachyura</taxon>
        <taxon>Portunoidea</taxon>
        <taxon>Portunidae</taxon>
        <taxon>Portuninae</taxon>
        <taxon>Scylla</taxon>
    </lineage>
</organism>
<dbReference type="PANTHER" id="PTHR24083">
    <property type="entry name" value="NUCLEAR HORMONE RECEPTOR"/>
    <property type="match status" value="1"/>
</dbReference>
<keyword evidence="3 11" id="KW-0863">Zinc-finger</keyword>
<keyword evidence="4 11" id="KW-0862">Zinc</keyword>
<name>A0AAW0TH32_SCYPA</name>
<dbReference type="GO" id="GO:0008270">
    <property type="term" value="F:zinc ion binding"/>
    <property type="evidence" value="ECO:0007669"/>
    <property type="project" value="UniProtKB-KW"/>
</dbReference>
<evidence type="ECO:0000313" key="16">
    <source>
        <dbReference type="Proteomes" id="UP001487740"/>
    </source>
</evidence>
<evidence type="ECO:0000256" key="2">
    <source>
        <dbReference type="ARBA" id="ARBA00022723"/>
    </source>
</evidence>
<evidence type="ECO:0000256" key="6">
    <source>
        <dbReference type="ARBA" id="ARBA00023125"/>
    </source>
</evidence>
<comment type="similarity">
    <text evidence="1">Belongs to the nuclear hormone receptor family. NR2 subfamily.</text>
</comment>
<feature type="domain" description="NR LBD" evidence="14">
    <location>
        <begin position="172"/>
        <end position="365"/>
    </location>
</feature>
<dbReference type="InterPro" id="IPR001723">
    <property type="entry name" value="Nuclear_hrmn_rcpt"/>
</dbReference>
<feature type="region of interest" description="Disordered" evidence="12">
    <location>
        <begin position="24"/>
        <end position="65"/>
    </location>
</feature>
<dbReference type="PROSITE" id="PS51030">
    <property type="entry name" value="NUCLEAR_REC_DBD_2"/>
    <property type="match status" value="1"/>
</dbReference>
<evidence type="ECO:0000256" key="1">
    <source>
        <dbReference type="ARBA" id="ARBA00006421"/>
    </source>
</evidence>
<evidence type="ECO:0000256" key="9">
    <source>
        <dbReference type="ARBA" id="ARBA00023242"/>
    </source>
</evidence>
<dbReference type="PROSITE" id="PS51843">
    <property type="entry name" value="NR_LBD"/>
    <property type="match status" value="1"/>
</dbReference>
<dbReference type="PRINTS" id="PR00398">
    <property type="entry name" value="STRDHORMONER"/>
</dbReference>
<evidence type="ECO:0000256" key="12">
    <source>
        <dbReference type="SAM" id="MobiDB-lite"/>
    </source>
</evidence>